<gene>
    <name evidence="2" type="ORF">SAMN02927900_00014</name>
</gene>
<sequence length="112" mass="12417">MLGQDNRFDSGTDDARCSDTAAAAERREEAKLQAARGLASGMGHPHEGSLDIKPEDINRARDRRFGEIEPDERAKEPALKDEARLHGDVHIVESDLEDIDQREAAPGTREQK</sequence>
<evidence type="ECO:0000313" key="2">
    <source>
        <dbReference type="EMBL" id="SCW27608.1"/>
    </source>
</evidence>
<evidence type="ECO:0000313" key="3">
    <source>
        <dbReference type="Proteomes" id="UP000199542"/>
    </source>
</evidence>
<proteinExistence type="predicted"/>
<reference evidence="2 3" key="1">
    <citation type="submission" date="2016-10" db="EMBL/GenBank/DDBJ databases">
        <authorList>
            <person name="de Groot N.N."/>
        </authorList>
    </citation>
    <scope>NUCLEOTIDE SEQUENCE [LARGE SCALE GENOMIC DNA]</scope>
    <source>
        <strain evidence="2 3">CGMCC 1.3401</strain>
    </source>
</reference>
<dbReference type="Proteomes" id="UP000199542">
    <property type="component" value="Unassembled WGS sequence"/>
</dbReference>
<name>A0A1G4P625_9HYPH</name>
<dbReference type="RefSeq" id="WP_092583025.1">
    <property type="nucleotide sequence ID" value="NZ_FMTM01000001.1"/>
</dbReference>
<dbReference type="AlphaFoldDB" id="A0A1G4P625"/>
<protein>
    <submittedName>
        <fullName evidence="2">Uncharacterized protein</fullName>
    </submittedName>
</protein>
<feature type="region of interest" description="Disordered" evidence="1">
    <location>
        <begin position="1"/>
        <end position="85"/>
    </location>
</feature>
<feature type="compositionally biased region" description="Basic and acidic residues" evidence="1">
    <location>
        <begin position="1"/>
        <end position="17"/>
    </location>
</feature>
<evidence type="ECO:0000256" key="1">
    <source>
        <dbReference type="SAM" id="MobiDB-lite"/>
    </source>
</evidence>
<dbReference type="EMBL" id="FMTM01000001">
    <property type="protein sequence ID" value="SCW27608.1"/>
    <property type="molecule type" value="Genomic_DNA"/>
</dbReference>
<accession>A0A1G4P625</accession>
<feature type="compositionally biased region" description="Basic and acidic residues" evidence="1">
    <location>
        <begin position="44"/>
        <end position="85"/>
    </location>
</feature>
<organism evidence="2 3">
    <name type="scientific">Rhizobium mongolense subsp. loessense</name>
    <dbReference type="NCBI Taxonomy" id="158890"/>
    <lineage>
        <taxon>Bacteria</taxon>
        <taxon>Pseudomonadati</taxon>
        <taxon>Pseudomonadota</taxon>
        <taxon>Alphaproteobacteria</taxon>
        <taxon>Hyphomicrobiales</taxon>
        <taxon>Rhizobiaceae</taxon>
        <taxon>Rhizobium/Agrobacterium group</taxon>
        <taxon>Rhizobium</taxon>
    </lineage>
</organism>